<dbReference type="AlphaFoldDB" id="A0A0R3QMQ8"/>
<evidence type="ECO:0000313" key="1">
    <source>
        <dbReference type="WBParaSite" id="BTMF_0000899301-mRNA-1"/>
    </source>
</evidence>
<organism evidence="1">
    <name type="scientific">Brugia timori</name>
    <dbReference type="NCBI Taxonomy" id="42155"/>
    <lineage>
        <taxon>Eukaryota</taxon>
        <taxon>Metazoa</taxon>
        <taxon>Ecdysozoa</taxon>
        <taxon>Nematoda</taxon>
        <taxon>Chromadorea</taxon>
        <taxon>Rhabditida</taxon>
        <taxon>Spirurina</taxon>
        <taxon>Spiruromorpha</taxon>
        <taxon>Filarioidea</taxon>
        <taxon>Onchocercidae</taxon>
        <taxon>Brugia</taxon>
    </lineage>
</organism>
<accession>A0A0R3QMQ8</accession>
<name>A0A0R3QMQ8_9BILA</name>
<protein>
    <submittedName>
        <fullName evidence="1">Ovule protein</fullName>
    </submittedName>
</protein>
<dbReference type="WBParaSite" id="BTMF_0000899301-mRNA-1">
    <property type="protein sequence ID" value="BTMF_0000899301-mRNA-1"/>
    <property type="gene ID" value="BTMF_0000899301"/>
</dbReference>
<proteinExistence type="predicted"/>
<sequence>LERNRNASYFKKFTCKVSNGLKASKSGHPNGTGSNIHLYLALLHTQNFKN</sequence>
<reference evidence="1" key="1">
    <citation type="submission" date="2017-02" db="UniProtKB">
        <authorList>
            <consortium name="WormBaseParasite"/>
        </authorList>
    </citation>
    <scope>IDENTIFICATION</scope>
</reference>